<reference evidence="4" key="3">
    <citation type="submission" date="2021-05" db="UniProtKB">
        <authorList>
            <consortium name="EnsemblPlants"/>
        </authorList>
    </citation>
    <scope>IDENTIFICATION</scope>
    <source>
        <strain evidence="4">cv. B73</strain>
    </source>
</reference>
<dbReference type="FunCoup" id="A0A804LQ31">
    <property type="interactions" value="1492"/>
</dbReference>
<keyword evidence="2" id="KW-1015">Disulfide bond</keyword>
<feature type="chain" id="PRO_5032801793" description="Pollen-specific protein C13" evidence="3">
    <location>
        <begin position="25"/>
        <end position="257"/>
    </location>
</feature>
<dbReference type="PANTHER" id="PTHR31614:SF5">
    <property type="entry name" value="ALLERGEN-LIKE PROTEIN BRSN20"/>
    <property type="match status" value="1"/>
</dbReference>
<evidence type="ECO:0000256" key="1">
    <source>
        <dbReference type="ARBA" id="ARBA00010049"/>
    </source>
</evidence>
<sequence>MKRKCVGFFFLLIWLSPTHRAVRAHRPPHADIIPRCPTTRTRGDHYSSSRFTRTARRPSSHAFASFPALALSAAEPLVSVTAAKAMSSLRPSLLLVVSLLAAALLAAAPSSASRDLRPLQASFVVRGRVWCDNCRAGFETPASTYIAGAKVRVDCKSKTTGANTCSFEGHTDRTGTYNILVIDEHEHELCESVLVSSPDKGCANVVAGRERAPVFLTSNNGVASNVRLANALGFQKDVALPRCAQILKMYQDEDDRV</sequence>
<dbReference type="InParanoid" id="A0A804LQ31"/>
<evidence type="ECO:0000313" key="4">
    <source>
        <dbReference type="EnsemblPlants" id="Zm00001eb027760_P001"/>
    </source>
</evidence>
<keyword evidence="6" id="KW-1267">Proteomics identification</keyword>
<dbReference type="InterPro" id="IPR006041">
    <property type="entry name" value="Pollen_Ole_e1_allergen"/>
</dbReference>
<keyword evidence="5" id="KW-1185">Reference proteome</keyword>
<reference evidence="5" key="1">
    <citation type="submission" date="2015-12" db="EMBL/GenBank/DDBJ databases">
        <title>Update maize B73 reference genome by single molecule sequencing technologies.</title>
        <authorList>
            <consortium name="Maize Genome Sequencing Project"/>
            <person name="Ware D."/>
        </authorList>
    </citation>
    <scope>NUCLEOTIDE SEQUENCE [LARGE SCALE GENOMIC DNA]</scope>
    <source>
        <strain evidence="5">cv. B73</strain>
    </source>
</reference>
<dbReference type="AlphaFoldDB" id="A0A804LQ31"/>
<name>A0A804LQ31_MAIZE</name>
<reference evidence="4" key="2">
    <citation type="submission" date="2019-07" db="EMBL/GenBank/DDBJ databases">
        <authorList>
            <person name="Seetharam A."/>
            <person name="Woodhouse M."/>
            <person name="Cannon E."/>
        </authorList>
    </citation>
    <scope>NUCLEOTIDE SEQUENCE [LARGE SCALE GENOMIC DNA]</scope>
    <source>
        <strain evidence="4">cv. B73</strain>
    </source>
</reference>
<evidence type="ECO:0000256" key="2">
    <source>
        <dbReference type="ARBA" id="ARBA00023157"/>
    </source>
</evidence>
<protein>
    <recommendedName>
        <fullName evidence="7">Pollen-specific protein C13</fullName>
    </recommendedName>
</protein>
<proteinExistence type="evidence at protein level"/>
<evidence type="ECO:0008006" key="7">
    <source>
        <dbReference type="Google" id="ProtNLM"/>
    </source>
</evidence>
<dbReference type="PANTHER" id="PTHR31614">
    <property type="entry name" value="PROTEIN DOWNSTREAM OF FLC-RELATED"/>
    <property type="match status" value="1"/>
</dbReference>
<dbReference type="Pfam" id="PF01190">
    <property type="entry name" value="Pollen_Ole_e_1"/>
    <property type="match status" value="1"/>
</dbReference>
<keyword evidence="3" id="KW-0732">Signal</keyword>
<evidence type="ECO:0007829" key="6">
    <source>
        <dbReference type="PeptideAtlas" id="A0A804LQ31"/>
    </source>
</evidence>
<organism evidence="4 5">
    <name type="scientific">Zea mays</name>
    <name type="common">Maize</name>
    <dbReference type="NCBI Taxonomy" id="4577"/>
    <lineage>
        <taxon>Eukaryota</taxon>
        <taxon>Viridiplantae</taxon>
        <taxon>Streptophyta</taxon>
        <taxon>Embryophyta</taxon>
        <taxon>Tracheophyta</taxon>
        <taxon>Spermatophyta</taxon>
        <taxon>Magnoliopsida</taxon>
        <taxon>Liliopsida</taxon>
        <taxon>Poales</taxon>
        <taxon>Poaceae</taxon>
        <taxon>PACMAD clade</taxon>
        <taxon>Panicoideae</taxon>
        <taxon>Andropogonodae</taxon>
        <taxon>Andropogoneae</taxon>
        <taxon>Tripsacinae</taxon>
        <taxon>Zea</taxon>
    </lineage>
</organism>
<evidence type="ECO:0000313" key="5">
    <source>
        <dbReference type="Proteomes" id="UP000007305"/>
    </source>
</evidence>
<accession>A0A804LQ31</accession>
<comment type="similarity">
    <text evidence="1">Belongs to the Ole e I family.</text>
</comment>
<dbReference type="Proteomes" id="UP000007305">
    <property type="component" value="Chromosome 1"/>
</dbReference>
<dbReference type="Gramene" id="Zm00001eb027760_T001">
    <property type="protein sequence ID" value="Zm00001eb027760_P001"/>
    <property type="gene ID" value="Zm00001eb027760"/>
</dbReference>
<feature type="signal peptide" evidence="3">
    <location>
        <begin position="1"/>
        <end position="24"/>
    </location>
</feature>
<dbReference type="EnsemblPlants" id="Zm00001eb027760_T001">
    <property type="protein sequence ID" value="Zm00001eb027760_P001"/>
    <property type="gene ID" value="Zm00001eb027760"/>
</dbReference>
<evidence type="ECO:0000256" key="3">
    <source>
        <dbReference type="SAM" id="SignalP"/>
    </source>
</evidence>